<feature type="non-terminal residue" evidence="7">
    <location>
        <position position="305"/>
    </location>
</feature>
<evidence type="ECO:0000256" key="2">
    <source>
        <dbReference type="ARBA" id="ARBA00008072"/>
    </source>
</evidence>
<organism evidence="7 8">
    <name type="scientific">Lecanosticta acicola</name>
    <dbReference type="NCBI Taxonomy" id="111012"/>
    <lineage>
        <taxon>Eukaryota</taxon>
        <taxon>Fungi</taxon>
        <taxon>Dikarya</taxon>
        <taxon>Ascomycota</taxon>
        <taxon>Pezizomycotina</taxon>
        <taxon>Dothideomycetes</taxon>
        <taxon>Dothideomycetidae</taxon>
        <taxon>Mycosphaerellales</taxon>
        <taxon>Mycosphaerellaceae</taxon>
        <taxon>Lecanosticta</taxon>
    </lineage>
</organism>
<evidence type="ECO:0000259" key="5">
    <source>
        <dbReference type="Pfam" id="PF00107"/>
    </source>
</evidence>
<evidence type="ECO:0000313" key="7">
    <source>
        <dbReference type="EMBL" id="CAK4035017.1"/>
    </source>
</evidence>
<evidence type="ECO:0000256" key="4">
    <source>
        <dbReference type="ARBA" id="ARBA00022833"/>
    </source>
</evidence>
<comment type="cofactor">
    <cofactor evidence="1">
        <name>Zn(2+)</name>
        <dbReference type="ChEBI" id="CHEBI:29105"/>
    </cofactor>
</comment>
<accession>A0AAI9EFV4</accession>
<comment type="similarity">
    <text evidence="2">Belongs to the zinc-containing alcohol dehydrogenase family.</text>
</comment>
<dbReference type="SUPFAM" id="SSF50129">
    <property type="entry name" value="GroES-like"/>
    <property type="match status" value="1"/>
</dbReference>
<protein>
    <submittedName>
        <fullName evidence="7">Related to zinc-binding oxidoreductase</fullName>
    </submittedName>
</protein>
<evidence type="ECO:0000313" key="8">
    <source>
        <dbReference type="Proteomes" id="UP001296104"/>
    </source>
</evidence>
<evidence type="ECO:0000259" key="6">
    <source>
        <dbReference type="Pfam" id="PF08240"/>
    </source>
</evidence>
<dbReference type="Pfam" id="PF08240">
    <property type="entry name" value="ADH_N"/>
    <property type="match status" value="1"/>
</dbReference>
<keyword evidence="3" id="KW-0479">Metal-binding</keyword>
<dbReference type="InterPro" id="IPR013154">
    <property type="entry name" value="ADH-like_N"/>
</dbReference>
<dbReference type="Pfam" id="PF00107">
    <property type="entry name" value="ADH_zinc_N"/>
    <property type="match status" value="1"/>
</dbReference>
<feature type="domain" description="Alcohol dehydrogenase-like C-terminal" evidence="5">
    <location>
        <begin position="175"/>
        <end position="292"/>
    </location>
</feature>
<gene>
    <name evidence="7" type="ORF">LECACI_7A010175</name>
</gene>
<evidence type="ECO:0000256" key="3">
    <source>
        <dbReference type="ARBA" id="ARBA00022723"/>
    </source>
</evidence>
<proteinExistence type="inferred from homology"/>
<keyword evidence="8" id="KW-1185">Reference proteome</keyword>
<dbReference type="Gene3D" id="3.90.180.10">
    <property type="entry name" value="Medium-chain alcohol dehydrogenases, catalytic domain"/>
    <property type="match status" value="2"/>
</dbReference>
<name>A0AAI9EFV4_9PEZI</name>
<dbReference type="InterPro" id="IPR011032">
    <property type="entry name" value="GroES-like_sf"/>
</dbReference>
<dbReference type="PANTHER" id="PTHR42813:SF4">
    <property type="entry name" value="NADP-DEPENDENT ISOPROPANOL DEHYDROGENASE"/>
    <property type="match status" value="1"/>
</dbReference>
<dbReference type="Gene3D" id="3.40.50.720">
    <property type="entry name" value="NAD(P)-binding Rossmann-like Domain"/>
    <property type="match status" value="1"/>
</dbReference>
<sequence>MSSLFAPSSPLHEQFLSKLRNLSPTDKMQALTYDGVGKWKVVEKEIPKIQEGTDAIVKLVRTTICGTDLHILKGDVPTVEKGRTLGHEGIGVITETGAELKNFKKGWILGHTHDGTQAEYVRIRYADSSLFAVPEGVDERSLLVFSDILPTGLEVGTLRGKVTPGCTVAIVGAGPVGLAAGITAQLYAPRKLVFFDMDDYRLEVARKIGATHTYNVRDVSDIRSLASEHEAVGLPTTFQMCQDLVGLGGHIANMGVHGQPVDLQIHRLWSRSISISMALVSAHTIPTLLDLAVAGKVDGGLMVTH</sequence>
<comment type="caution">
    <text evidence="7">The sequence shown here is derived from an EMBL/GenBank/DDBJ whole genome shotgun (WGS) entry which is preliminary data.</text>
</comment>
<reference evidence="7" key="1">
    <citation type="submission" date="2023-11" db="EMBL/GenBank/DDBJ databases">
        <authorList>
            <person name="Alioto T."/>
            <person name="Alioto T."/>
            <person name="Gomez Garrido J."/>
        </authorList>
    </citation>
    <scope>NUCLEOTIDE SEQUENCE</scope>
</reference>
<dbReference type="EMBL" id="CAVMBE010000174">
    <property type="protein sequence ID" value="CAK4035017.1"/>
    <property type="molecule type" value="Genomic_DNA"/>
</dbReference>
<dbReference type="InterPro" id="IPR036291">
    <property type="entry name" value="NAD(P)-bd_dom_sf"/>
</dbReference>
<evidence type="ECO:0000256" key="1">
    <source>
        <dbReference type="ARBA" id="ARBA00001947"/>
    </source>
</evidence>
<dbReference type="GO" id="GO:0046872">
    <property type="term" value="F:metal ion binding"/>
    <property type="evidence" value="ECO:0007669"/>
    <property type="project" value="UniProtKB-KW"/>
</dbReference>
<dbReference type="SUPFAM" id="SSF51735">
    <property type="entry name" value="NAD(P)-binding Rossmann-fold domains"/>
    <property type="match status" value="1"/>
</dbReference>
<dbReference type="AlphaFoldDB" id="A0AAI9EFV4"/>
<dbReference type="InterPro" id="IPR013149">
    <property type="entry name" value="ADH-like_C"/>
</dbReference>
<dbReference type="Proteomes" id="UP001296104">
    <property type="component" value="Unassembled WGS sequence"/>
</dbReference>
<dbReference type="PANTHER" id="PTHR42813">
    <property type="entry name" value="ZINC-TYPE ALCOHOL DEHYDROGENASE-LIKE"/>
    <property type="match status" value="1"/>
</dbReference>
<feature type="domain" description="Alcohol dehydrogenase-like N-terminal" evidence="6">
    <location>
        <begin position="53"/>
        <end position="106"/>
    </location>
</feature>
<keyword evidence="4" id="KW-0862">Zinc</keyword>